<organism evidence="3 4">
    <name type="scientific">Phyllobacterium ifriqiyense</name>
    <dbReference type="NCBI Taxonomy" id="314238"/>
    <lineage>
        <taxon>Bacteria</taxon>
        <taxon>Pseudomonadati</taxon>
        <taxon>Pseudomonadota</taxon>
        <taxon>Alphaproteobacteria</taxon>
        <taxon>Hyphomicrobiales</taxon>
        <taxon>Phyllobacteriaceae</taxon>
        <taxon>Phyllobacterium</taxon>
    </lineage>
</organism>
<feature type="chain" id="PRO_5046078049" description="PepSY domain-containing protein" evidence="1">
    <location>
        <begin position="20"/>
        <end position="85"/>
    </location>
</feature>
<gene>
    <name evidence="3" type="ORF">QFZ34_004302</name>
</gene>
<evidence type="ECO:0000259" key="2">
    <source>
        <dbReference type="Pfam" id="PF13670"/>
    </source>
</evidence>
<dbReference type="Proteomes" id="UP001237780">
    <property type="component" value="Unassembled WGS sequence"/>
</dbReference>
<sequence length="85" mass="9447">MKSIFAALTLSLVASTAMAAPKCDTPKEKWQPKEALQKQLEGEGWKVKKIKTENGCYEAYATKASGEKLERFFDPVSFKAMGDDK</sequence>
<proteinExistence type="predicted"/>
<keyword evidence="4" id="KW-1185">Reference proteome</keyword>
<dbReference type="InterPro" id="IPR025711">
    <property type="entry name" value="PepSY"/>
</dbReference>
<dbReference type="RefSeq" id="WP_307285014.1">
    <property type="nucleotide sequence ID" value="NZ_JAUSZT010000003.1"/>
</dbReference>
<protein>
    <recommendedName>
        <fullName evidence="2">PepSY domain-containing protein</fullName>
    </recommendedName>
</protein>
<name>A0ABU0SEG4_9HYPH</name>
<accession>A0ABU0SEG4</accession>
<evidence type="ECO:0000256" key="1">
    <source>
        <dbReference type="SAM" id="SignalP"/>
    </source>
</evidence>
<dbReference type="Pfam" id="PF13670">
    <property type="entry name" value="PepSY_2"/>
    <property type="match status" value="1"/>
</dbReference>
<comment type="caution">
    <text evidence="3">The sequence shown here is derived from an EMBL/GenBank/DDBJ whole genome shotgun (WGS) entry which is preliminary data.</text>
</comment>
<reference evidence="3 4" key="1">
    <citation type="submission" date="2023-07" db="EMBL/GenBank/DDBJ databases">
        <title>Comparative genomics of wheat-associated soil bacteria to identify genetic determinants of phenazine resistance.</title>
        <authorList>
            <person name="Mouncey N."/>
        </authorList>
    </citation>
    <scope>NUCLEOTIDE SEQUENCE [LARGE SCALE GENOMIC DNA]</scope>
    <source>
        <strain evidence="3 4">W4I11</strain>
    </source>
</reference>
<dbReference type="EMBL" id="JAUSZT010000003">
    <property type="protein sequence ID" value="MDQ0999120.1"/>
    <property type="molecule type" value="Genomic_DNA"/>
</dbReference>
<feature type="signal peptide" evidence="1">
    <location>
        <begin position="1"/>
        <end position="19"/>
    </location>
</feature>
<evidence type="ECO:0000313" key="3">
    <source>
        <dbReference type="EMBL" id="MDQ0999120.1"/>
    </source>
</evidence>
<evidence type="ECO:0000313" key="4">
    <source>
        <dbReference type="Proteomes" id="UP001237780"/>
    </source>
</evidence>
<feature type="domain" description="PepSY" evidence="2">
    <location>
        <begin position="4"/>
        <end position="79"/>
    </location>
</feature>
<keyword evidence="1" id="KW-0732">Signal</keyword>